<dbReference type="EMBL" id="FNAV01000025">
    <property type="protein sequence ID" value="SDF50920.1"/>
    <property type="molecule type" value="Genomic_DNA"/>
</dbReference>
<dbReference type="CDD" id="cd00761">
    <property type="entry name" value="Glyco_tranf_GTA_type"/>
    <property type="match status" value="1"/>
</dbReference>
<keyword evidence="2" id="KW-0808">Transferase</keyword>
<dbReference type="InterPro" id="IPR029044">
    <property type="entry name" value="Nucleotide-diphossugar_trans"/>
</dbReference>
<reference evidence="3" key="1">
    <citation type="submission" date="2016-10" db="EMBL/GenBank/DDBJ databases">
        <authorList>
            <person name="Varghese N."/>
            <person name="Submissions S."/>
        </authorList>
    </citation>
    <scope>NUCLEOTIDE SEQUENCE [LARGE SCALE GENOMIC DNA]</scope>
    <source>
        <strain evidence="3">DSM 10146</strain>
    </source>
</reference>
<dbReference type="RefSeq" id="WP_089963779.1">
    <property type="nucleotide sequence ID" value="NZ_FNAV01000025.1"/>
</dbReference>
<dbReference type="InterPro" id="IPR050834">
    <property type="entry name" value="Glycosyltransf_2"/>
</dbReference>
<gene>
    <name evidence="2" type="ORF">SAMN04488105_12533</name>
</gene>
<name>A0A1G7LPJ7_9RHOB</name>
<dbReference type="PANTHER" id="PTHR43685">
    <property type="entry name" value="GLYCOSYLTRANSFERASE"/>
    <property type="match status" value="1"/>
</dbReference>
<accession>A0A1G7LPJ7</accession>
<sequence length="249" mass="27576">MSPRNDPPQVSVILPAYNAEAFLSRAMESVRNQSFPDWELLVVDDGSRDGTAALAEAAAASDPRIRAVISPRNAGAAAARNRGLAEARGRYIAYLDADDEWLPEKLSEQLAHLQATGASFGYCGFWRIIRGQRRRIHVPAQVTRAELLYGNVIGCFTAIYDSSVLGKVAMPDFPLSHDYALWLDLLERGPAVGIDRPLAIYHRQERSLSSNPWRSARGTWEVFRDHLQLSRGQAALCLGSHLARRVLRG</sequence>
<evidence type="ECO:0000313" key="2">
    <source>
        <dbReference type="EMBL" id="SDF50920.1"/>
    </source>
</evidence>
<proteinExistence type="predicted"/>
<feature type="domain" description="Glycosyltransferase 2-like" evidence="1">
    <location>
        <begin position="11"/>
        <end position="137"/>
    </location>
</feature>
<keyword evidence="3" id="KW-1185">Reference proteome</keyword>
<dbReference type="PANTHER" id="PTHR43685:SF2">
    <property type="entry name" value="GLYCOSYLTRANSFERASE 2-LIKE DOMAIN-CONTAINING PROTEIN"/>
    <property type="match status" value="1"/>
</dbReference>
<dbReference type="GO" id="GO:0016740">
    <property type="term" value="F:transferase activity"/>
    <property type="evidence" value="ECO:0007669"/>
    <property type="project" value="UniProtKB-KW"/>
</dbReference>
<evidence type="ECO:0000313" key="3">
    <source>
        <dbReference type="Proteomes" id="UP000198994"/>
    </source>
</evidence>
<organism evidence="2 3">
    <name type="scientific">Salipiger thiooxidans</name>
    <dbReference type="NCBI Taxonomy" id="282683"/>
    <lineage>
        <taxon>Bacteria</taxon>
        <taxon>Pseudomonadati</taxon>
        <taxon>Pseudomonadota</taxon>
        <taxon>Alphaproteobacteria</taxon>
        <taxon>Rhodobacterales</taxon>
        <taxon>Roseobacteraceae</taxon>
        <taxon>Salipiger</taxon>
    </lineage>
</organism>
<dbReference type="SUPFAM" id="SSF53448">
    <property type="entry name" value="Nucleotide-diphospho-sugar transferases"/>
    <property type="match status" value="1"/>
</dbReference>
<protein>
    <submittedName>
        <fullName evidence="2">Teichuronic acid biosynthesis glycosyltransferase TuaG</fullName>
    </submittedName>
</protein>
<dbReference type="Pfam" id="PF00535">
    <property type="entry name" value="Glycos_transf_2"/>
    <property type="match status" value="1"/>
</dbReference>
<dbReference type="Proteomes" id="UP000198994">
    <property type="component" value="Unassembled WGS sequence"/>
</dbReference>
<dbReference type="STRING" id="282683.SAMN04488105_12533"/>
<evidence type="ECO:0000259" key="1">
    <source>
        <dbReference type="Pfam" id="PF00535"/>
    </source>
</evidence>
<dbReference type="InterPro" id="IPR001173">
    <property type="entry name" value="Glyco_trans_2-like"/>
</dbReference>
<dbReference type="AlphaFoldDB" id="A0A1G7LPJ7"/>
<dbReference type="OrthoDB" id="5291101at2"/>
<dbReference type="Gene3D" id="3.90.550.10">
    <property type="entry name" value="Spore Coat Polysaccharide Biosynthesis Protein SpsA, Chain A"/>
    <property type="match status" value="1"/>
</dbReference>